<dbReference type="Pfam" id="PF04241">
    <property type="entry name" value="DUF423"/>
    <property type="match status" value="1"/>
</dbReference>
<comment type="similarity">
    <text evidence="2">Belongs to the UPF0382 family.</text>
</comment>
<feature type="transmembrane region" description="Helical" evidence="6">
    <location>
        <begin position="43"/>
        <end position="61"/>
    </location>
</feature>
<reference evidence="7" key="1">
    <citation type="submission" date="2021-03" db="EMBL/GenBank/DDBJ databases">
        <authorList>
            <person name="Wang G."/>
        </authorList>
    </citation>
    <scope>NUCLEOTIDE SEQUENCE</scope>
    <source>
        <strain evidence="7">KCTC 12899</strain>
    </source>
</reference>
<name>A0A8J7QH88_9BACT</name>
<evidence type="ECO:0000313" key="8">
    <source>
        <dbReference type="Proteomes" id="UP000664417"/>
    </source>
</evidence>
<accession>A0A8J7QH88</accession>
<dbReference type="AlphaFoldDB" id="A0A8J7QH88"/>
<feature type="transmembrane region" description="Helical" evidence="6">
    <location>
        <begin position="96"/>
        <end position="115"/>
    </location>
</feature>
<gene>
    <name evidence="7" type="ORF">J3U88_28085</name>
</gene>
<dbReference type="PANTHER" id="PTHR43461">
    <property type="entry name" value="TRANSMEMBRANE PROTEIN 256"/>
    <property type="match status" value="1"/>
</dbReference>
<evidence type="ECO:0000256" key="5">
    <source>
        <dbReference type="ARBA" id="ARBA00023136"/>
    </source>
</evidence>
<dbReference type="EMBL" id="JAFREP010000034">
    <property type="protein sequence ID" value="MBO1322365.1"/>
    <property type="molecule type" value="Genomic_DNA"/>
</dbReference>
<comment type="subcellular location">
    <subcellularLocation>
        <location evidence="1">Membrane</location>
        <topology evidence="1">Multi-pass membrane protein</topology>
    </subcellularLocation>
</comment>
<evidence type="ECO:0000256" key="6">
    <source>
        <dbReference type="SAM" id="Phobius"/>
    </source>
</evidence>
<evidence type="ECO:0000313" key="7">
    <source>
        <dbReference type="EMBL" id="MBO1322365.1"/>
    </source>
</evidence>
<dbReference type="PANTHER" id="PTHR43461:SF1">
    <property type="entry name" value="TRANSMEMBRANE PROTEIN 256"/>
    <property type="match status" value="1"/>
</dbReference>
<organism evidence="7 8">
    <name type="scientific">Acanthopleuribacter pedis</name>
    <dbReference type="NCBI Taxonomy" id="442870"/>
    <lineage>
        <taxon>Bacteria</taxon>
        <taxon>Pseudomonadati</taxon>
        <taxon>Acidobacteriota</taxon>
        <taxon>Holophagae</taxon>
        <taxon>Acanthopleuribacterales</taxon>
        <taxon>Acanthopleuribacteraceae</taxon>
        <taxon>Acanthopleuribacter</taxon>
    </lineage>
</organism>
<feature type="transmembrane region" description="Helical" evidence="6">
    <location>
        <begin position="68"/>
        <end position="90"/>
    </location>
</feature>
<dbReference type="Proteomes" id="UP000664417">
    <property type="component" value="Unassembled WGS sequence"/>
</dbReference>
<comment type="caution">
    <text evidence="7">The sequence shown here is derived from an EMBL/GenBank/DDBJ whole genome shotgun (WGS) entry which is preliminary data.</text>
</comment>
<sequence length="127" mass="13428">MKLGTPTTWLRLAAVSGALAVAIGAFGAHGLKTLLAENGTTATFQTAAAYHLTHTLAMLVPQARRHHGLAACHFFALGIFFFSGSLYTLAVFNLRWMGAVAPIGGTAFILGWLWLAKTAGEPSQENT</sequence>
<evidence type="ECO:0000256" key="4">
    <source>
        <dbReference type="ARBA" id="ARBA00022989"/>
    </source>
</evidence>
<keyword evidence="8" id="KW-1185">Reference proteome</keyword>
<evidence type="ECO:0000256" key="1">
    <source>
        <dbReference type="ARBA" id="ARBA00004141"/>
    </source>
</evidence>
<keyword evidence="5 6" id="KW-0472">Membrane</keyword>
<evidence type="ECO:0000256" key="2">
    <source>
        <dbReference type="ARBA" id="ARBA00009694"/>
    </source>
</evidence>
<keyword evidence="4 6" id="KW-1133">Transmembrane helix</keyword>
<protein>
    <submittedName>
        <fullName evidence="7">DUF423 domain-containing protein</fullName>
    </submittedName>
</protein>
<evidence type="ECO:0000256" key="3">
    <source>
        <dbReference type="ARBA" id="ARBA00022692"/>
    </source>
</evidence>
<dbReference type="InterPro" id="IPR006696">
    <property type="entry name" value="DUF423"/>
</dbReference>
<dbReference type="GO" id="GO:0005886">
    <property type="term" value="C:plasma membrane"/>
    <property type="evidence" value="ECO:0007669"/>
    <property type="project" value="TreeGrafter"/>
</dbReference>
<dbReference type="RefSeq" id="WP_207862338.1">
    <property type="nucleotide sequence ID" value="NZ_JAFREP010000034.1"/>
</dbReference>
<keyword evidence="3 6" id="KW-0812">Transmembrane</keyword>
<proteinExistence type="inferred from homology"/>